<dbReference type="GO" id="GO:0003730">
    <property type="term" value="F:mRNA 3'-UTR binding"/>
    <property type="evidence" value="ECO:0007669"/>
    <property type="project" value="TreeGrafter"/>
</dbReference>
<dbReference type="InterPro" id="IPR004087">
    <property type="entry name" value="KH_dom"/>
</dbReference>
<dbReference type="CDD" id="cd22426">
    <property type="entry name" value="KH_I_FMR1_FXR_rpt2"/>
    <property type="match status" value="1"/>
</dbReference>
<dbReference type="GO" id="GO:0010494">
    <property type="term" value="C:cytoplasmic stress granule"/>
    <property type="evidence" value="ECO:0007669"/>
    <property type="project" value="TreeGrafter"/>
</dbReference>
<dbReference type="GO" id="GO:0048513">
    <property type="term" value="P:animal organ development"/>
    <property type="evidence" value="ECO:0007669"/>
    <property type="project" value="TreeGrafter"/>
</dbReference>
<proteinExistence type="predicted"/>
<dbReference type="PANTHER" id="PTHR10603:SF7">
    <property type="entry name" value="FRAGILE X MESSENGER RIBONUCLEOPROTEIN 1 HOMOLOG"/>
    <property type="match status" value="1"/>
</dbReference>
<keyword evidence="1" id="KW-0694">RNA-binding</keyword>
<dbReference type="Proteomes" id="UP000683360">
    <property type="component" value="Unassembled WGS sequence"/>
</dbReference>
<reference evidence="4" key="1">
    <citation type="submission" date="2021-03" db="EMBL/GenBank/DDBJ databases">
        <authorList>
            <person name="Bekaert M."/>
        </authorList>
    </citation>
    <scope>NUCLEOTIDE SEQUENCE</scope>
</reference>
<evidence type="ECO:0000313" key="4">
    <source>
        <dbReference type="EMBL" id="CAG2234633.1"/>
    </source>
</evidence>
<dbReference type="InterPro" id="IPR004088">
    <property type="entry name" value="KH_dom_type_1"/>
</dbReference>
<dbReference type="GO" id="GO:0045727">
    <property type="term" value="P:positive regulation of translation"/>
    <property type="evidence" value="ECO:0007669"/>
    <property type="project" value="TreeGrafter"/>
</dbReference>
<dbReference type="Gene3D" id="3.30.1370.10">
    <property type="entry name" value="K Homology domain, type 1"/>
    <property type="match status" value="2"/>
</dbReference>
<evidence type="ECO:0000256" key="1">
    <source>
        <dbReference type="PROSITE-ProRule" id="PRU00117"/>
    </source>
</evidence>
<feature type="compositionally biased region" description="Basic and acidic residues" evidence="2">
    <location>
        <begin position="256"/>
        <end position="266"/>
    </location>
</feature>
<dbReference type="GO" id="GO:0045182">
    <property type="term" value="F:translation regulator activity"/>
    <property type="evidence" value="ECO:0007669"/>
    <property type="project" value="TreeGrafter"/>
</dbReference>
<dbReference type="PROSITE" id="PS50084">
    <property type="entry name" value="KH_TYPE_1"/>
    <property type="match status" value="2"/>
</dbReference>
<dbReference type="AlphaFoldDB" id="A0A8S3TW85"/>
<evidence type="ECO:0000313" key="5">
    <source>
        <dbReference type="Proteomes" id="UP000683360"/>
    </source>
</evidence>
<dbReference type="GO" id="GO:0043488">
    <property type="term" value="P:regulation of mRNA stability"/>
    <property type="evidence" value="ECO:0007669"/>
    <property type="project" value="TreeGrafter"/>
</dbReference>
<organism evidence="4 5">
    <name type="scientific">Mytilus edulis</name>
    <name type="common">Blue mussel</name>
    <dbReference type="NCBI Taxonomy" id="6550"/>
    <lineage>
        <taxon>Eukaryota</taxon>
        <taxon>Metazoa</taxon>
        <taxon>Spiralia</taxon>
        <taxon>Lophotrochozoa</taxon>
        <taxon>Mollusca</taxon>
        <taxon>Bivalvia</taxon>
        <taxon>Autobranchia</taxon>
        <taxon>Pteriomorphia</taxon>
        <taxon>Mytilida</taxon>
        <taxon>Mytiloidea</taxon>
        <taxon>Mytilidae</taxon>
        <taxon>Mytilinae</taxon>
        <taxon>Mytilus</taxon>
    </lineage>
</organism>
<dbReference type="Pfam" id="PF00013">
    <property type="entry name" value="KH_1"/>
    <property type="match status" value="2"/>
</dbReference>
<dbReference type="InterPro" id="IPR036612">
    <property type="entry name" value="KH_dom_type_1_sf"/>
</dbReference>
<comment type="caution">
    <text evidence="4">The sequence shown here is derived from an EMBL/GenBank/DDBJ whole genome shotgun (WGS) entry which is preliminary data.</text>
</comment>
<dbReference type="GO" id="GO:0051028">
    <property type="term" value="P:mRNA transport"/>
    <property type="evidence" value="ECO:0007669"/>
    <property type="project" value="TreeGrafter"/>
</dbReference>
<dbReference type="SUPFAM" id="SSF54791">
    <property type="entry name" value="Eukaryotic type KH-domain (KH-domain type I)"/>
    <property type="match status" value="2"/>
</dbReference>
<feature type="region of interest" description="Disordered" evidence="2">
    <location>
        <begin position="43"/>
        <end position="67"/>
    </location>
</feature>
<gene>
    <name evidence="4" type="ORF">MEDL_47276</name>
</gene>
<name>A0A8S3TW85_MYTED</name>
<sequence>MVGTLSECEVYNDCCISWDSPINANEKGDICLEKFIERESNSEDEKSWWSKPQQTKDTWEELDSDEESSIITTTVDRSALLDNNSEMWTDRYLKREIPCYICKGADVHRGYTETFMVPFELMGLAIGRDGANIKKSRKIRGVRSVKNEKQPDGYRFTVIGESYKAINEARCLLECKQKAYTVPNHLAGRIIGRHGHEIKEVKDKSLVKYISIDNEKANAVVTFNIIGHTEAIERAVLMLNNKLDAIECTNKRIRRQRNESKADKKKLSSNGGRGNSFNGRNNVHRRQKQWKKSPGSKTPPEDCFVFFSKTRLLGE</sequence>
<dbReference type="InterPro" id="IPR040148">
    <property type="entry name" value="FMR1"/>
</dbReference>
<feature type="domain" description="K Homology" evidence="3">
    <location>
        <begin position="180"/>
        <end position="244"/>
    </location>
</feature>
<feature type="domain" description="K Homology" evidence="3">
    <location>
        <begin position="109"/>
        <end position="178"/>
    </location>
</feature>
<feature type="region of interest" description="Disordered" evidence="2">
    <location>
        <begin position="255"/>
        <end position="302"/>
    </location>
</feature>
<keyword evidence="5" id="KW-1185">Reference proteome</keyword>
<dbReference type="EMBL" id="CAJPWZ010002261">
    <property type="protein sequence ID" value="CAG2234633.1"/>
    <property type="molecule type" value="Genomic_DNA"/>
</dbReference>
<dbReference type="GO" id="GO:0005634">
    <property type="term" value="C:nucleus"/>
    <property type="evidence" value="ECO:0007669"/>
    <property type="project" value="TreeGrafter"/>
</dbReference>
<feature type="compositionally biased region" description="Basic residues" evidence="2">
    <location>
        <begin position="282"/>
        <end position="291"/>
    </location>
</feature>
<evidence type="ECO:0000256" key="2">
    <source>
        <dbReference type="SAM" id="MobiDB-lite"/>
    </source>
</evidence>
<evidence type="ECO:0000259" key="3">
    <source>
        <dbReference type="SMART" id="SM00322"/>
    </source>
</evidence>
<accession>A0A8S3TW85</accession>
<protein>
    <submittedName>
        <fullName evidence="4">FMR</fullName>
    </submittedName>
</protein>
<dbReference type="SMART" id="SM00322">
    <property type="entry name" value="KH"/>
    <property type="match status" value="2"/>
</dbReference>
<dbReference type="PANTHER" id="PTHR10603">
    <property type="entry name" value="FRAGILE X MENTAL RETARDATION SYNDROME-RELATED PROTEIN"/>
    <property type="match status" value="1"/>
</dbReference>
<dbReference type="OrthoDB" id="6252957at2759"/>